<dbReference type="EMBL" id="ML975150">
    <property type="protein sequence ID" value="KAF1816481.1"/>
    <property type="molecule type" value="Genomic_DNA"/>
</dbReference>
<protein>
    <submittedName>
        <fullName evidence="4 6">Beta-lactamase/transpeptidase-like protein</fullName>
    </submittedName>
</protein>
<gene>
    <name evidence="4 6" type="ORF">P152DRAFT_470498</name>
</gene>
<proteinExistence type="inferred from homology"/>
<evidence type="ECO:0000256" key="1">
    <source>
        <dbReference type="ARBA" id="ARBA00009009"/>
    </source>
</evidence>
<dbReference type="PANTHER" id="PTHR43283">
    <property type="entry name" value="BETA-LACTAMASE-RELATED"/>
    <property type="match status" value="1"/>
</dbReference>
<dbReference type="Gene3D" id="3.40.710.10">
    <property type="entry name" value="DD-peptidase/beta-lactamase superfamily"/>
    <property type="match status" value="2"/>
</dbReference>
<accession>A0A6G1GEZ7</accession>
<dbReference type="RefSeq" id="XP_033538112.1">
    <property type="nucleotide sequence ID" value="XM_033680980.1"/>
</dbReference>
<evidence type="ECO:0000259" key="3">
    <source>
        <dbReference type="Pfam" id="PF00144"/>
    </source>
</evidence>
<dbReference type="InterPro" id="IPR012338">
    <property type="entry name" value="Beta-lactam/transpept-like"/>
</dbReference>
<organism evidence="4">
    <name type="scientific">Eremomyces bilateralis CBS 781.70</name>
    <dbReference type="NCBI Taxonomy" id="1392243"/>
    <lineage>
        <taxon>Eukaryota</taxon>
        <taxon>Fungi</taxon>
        <taxon>Dikarya</taxon>
        <taxon>Ascomycota</taxon>
        <taxon>Pezizomycotina</taxon>
        <taxon>Dothideomycetes</taxon>
        <taxon>Dothideomycetes incertae sedis</taxon>
        <taxon>Eremomycetales</taxon>
        <taxon>Eremomycetaceae</taxon>
        <taxon>Eremomyces</taxon>
    </lineage>
</organism>
<dbReference type="Pfam" id="PF00144">
    <property type="entry name" value="Beta-lactamase"/>
    <property type="match status" value="1"/>
</dbReference>
<dbReference type="InterPro" id="IPR001466">
    <property type="entry name" value="Beta-lactam-related"/>
</dbReference>
<evidence type="ECO:0000256" key="2">
    <source>
        <dbReference type="ARBA" id="ARBA00022801"/>
    </source>
</evidence>
<dbReference type="Proteomes" id="UP000504638">
    <property type="component" value="Unplaced"/>
</dbReference>
<feature type="domain" description="Beta-lactamase-related" evidence="3">
    <location>
        <begin position="18"/>
        <end position="291"/>
    </location>
</feature>
<dbReference type="PANTHER" id="PTHR43283:SF17">
    <property type="entry name" value="(LOVD), PUTATIVE (AFU_ORTHOLOGUE AFUA_5G00920)-RELATED"/>
    <property type="match status" value="1"/>
</dbReference>
<comment type="similarity">
    <text evidence="1">Belongs to the class-A beta-lactamase family.</text>
</comment>
<dbReference type="SUPFAM" id="SSF56601">
    <property type="entry name" value="beta-lactamase/transpeptidase-like"/>
    <property type="match status" value="1"/>
</dbReference>
<reference evidence="6" key="3">
    <citation type="submission" date="2025-04" db="UniProtKB">
        <authorList>
            <consortium name="RefSeq"/>
        </authorList>
    </citation>
    <scope>IDENTIFICATION</scope>
    <source>
        <strain evidence="6">CBS 781.70</strain>
    </source>
</reference>
<dbReference type="OrthoDB" id="428260at2759"/>
<evidence type="ECO:0000313" key="4">
    <source>
        <dbReference type="EMBL" id="KAF1816481.1"/>
    </source>
</evidence>
<reference evidence="4 6" key="1">
    <citation type="submission" date="2020-01" db="EMBL/GenBank/DDBJ databases">
        <authorList>
            <consortium name="DOE Joint Genome Institute"/>
            <person name="Haridas S."/>
            <person name="Albert R."/>
            <person name="Binder M."/>
            <person name="Bloem J."/>
            <person name="Labutti K."/>
            <person name="Salamov A."/>
            <person name="Andreopoulos B."/>
            <person name="Baker S.E."/>
            <person name="Barry K."/>
            <person name="Bills G."/>
            <person name="Bluhm B.H."/>
            <person name="Cannon C."/>
            <person name="Castanera R."/>
            <person name="Culley D.E."/>
            <person name="Daum C."/>
            <person name="Ezra D."/>
            <person name="Gonzalez J.B."/>
            <person name="Henrissat B."/>
            <person name="Kuo A."/>
            <person name="Liang C."/>
            <person name="Lipzen A."/>
            <person name="Lutzoni F."/>
            <person name="Magnuson J."/>
            <person name="Mondo S."/>
            <person name="Nolan M."/>
            <person name="Ohm R."/>
            <person name="Pangilinan J."/>
            <person name="Park H.-J."/>
            <person name="Ramirez L."/>
            <person name="Alfaro M."/>
            <person name="Sun H."/>
            <person name="Tritt A."/>
            <person name="Yoshinaga Y."/>
            <person name="Zwiers L.-H."/>
            <person name="Turgeon B.G."/>
            <person name="Goodwin S.B."/>
            <person name="Spatafora J.W."/>
            <person name="Crous P.W."/>
            <person name="Grigoriev I.V."/>
        </authorList>
    </citation>
    <scope>NUCLEOTIDE SEQUENCE</scope>
    <source>
        <strain evidence="4 6">CBS 781.70</strain>
    </source>
</reference>
<keyword evidence="5" id="KW-1185">Reference proteome</keyword>
<dbReference type="GeneID" id="54421550"/>
<evidence type="ECO:0000313" key="5">
    <source>
        <dbReference type="Proteomes" id="UP000504638"/>
    </source>
</evidence>
<name>A0A6G1GEZ7_9PEZI</name>
<keyword evidence="2" id="KW-0378">Hydrolase</keyword>
<dbReference type="AlphaFoldDB" id="A0A6G1GEZ7"/>
<reference evidence="6" key="2">
    <citation type="submission" date="2020-04" db="EMBL/GenBank/DDBJ databases">
        <authorList>
            <consortium name="NCBI Genome Project"/>
        </authorList>
    </citation>
    <scope>NUCLEOTIDE SEQUENCE</scope>
    <source>
        <strain evidence="6">CBS 781.70</strain>
    </source>
</reference>
<sequence>MEDLDSLLPKLTAKGANVVPGVVLSAVTKDGKSLYSKASGYVSPDPSAADISFENTFSLASCTKLVITIAALQCVERGQIALDDEVMNLLPELVTLEVMSPNQGPDTVDNQFLFRPRTNPITLRHFLTHTSGLDYDAMNPNLRMWRASRGELPTCFAGGSKETLLYSLLQEPGESSPTGLTHIFEPLGMTSTTFHLDVWDNVKKRLVSMSTRDPDGTVIPTQQILPGKVAEELGGAGLYSTVGDYKAMLVDLMQEEPTLLKKETDAAEVGLKKGTLFWGGAGNLSWFMNQERCVAGFYASQLLTFVPDTITGQLNLAFQRKISKLMG</sequence>
<dbReference type="GO" id="GO:0016787">
    <property type="term" value="F:hydrolase activity"/>
    <property type="evidence" value="ECO:0007669"/>
    <property type="project" value="UniProtKB-KW"/>
</dbReference>
<dbReference type="InterPro" id="IPR050789">
    <property type="entry name" value="Diverse_Enzym_Activities"/>
</dbReference>
<evidence type="ECO:0000313" key="6">
    <source>
        <dbReference type="RefSeq" id="XP_033538112.1"/>
    </source>
</evidence>